<dbReference type="PRINTS" id="PR00070">
    <property type="entry name" value="DHFR"/>
</dbReference>
<comment type="similarity">
    <text evidence="2 8 9">Belongs to the dihydrofolate reductase family.</text>
</comment>
<reference evidence="11" key="2">
    <citation type="submission" date="2020-09" db="EMBL/GenBank/DDBJ databases">
        <authorList>
            <person name="Sun Q."/>
            <person name="Zhou Y."/>
        </authorList>
    </citation>
    <scope>NUCLEOTIDE SEQUENCE</scope>
    <source>
        <strain evidence="11">CGMCC 1.12754</strain>
    </source>
</reference>
<dbReference type="EC" id="1.5.1.3" evidence="3 8"/>
<dbReference type="GO" id="GO:0046452">
    <property type="term" value="P:dihydrofolate metabolic process"/>
    <property type="evidence" value="ECO:0007669"/>
    <property type="project" value="TreeGrafter"/>
</dbReference>
<dbReference type="GO" id="GO:0046655">
    <property type="term" value="P:folic acid metabolic process"/>
    <property type="evidence" value="ECO:0007669"/>
    <property type="project" value="TreeGrafter"/>
</dbReference>
<feature type="domain" description="DHFR" evidence="10">
    <location>
        <begin position="1"/>
        <end position="161"/>
    </location>
</feature>
<keyword evidence="12" id="KW-1185">Reference proteome</keyword>
<evidence type="ECO:0000259" key="10">
    <source>
        <dbReference type="PROSITE" id="PS51330"/>
    </source>
</evidence>
<dbReference type="GO" id="GO:0004146">
    <property type="term" value="F:dihydrofolate reductase activity"/>
    <property type="evidence" value="ECO:0007669"/>
    <property type="project" value="UniProtKB-EC"/>
</dbReference>
<dbReference type="AlphaFoldDB" id="A0A917H2R3"/>
<evidence type="ECO:0000256" key="7">
    <source>
        <dbReference type="ARBA" id="ARBA00025067"/>
    </source>
</evidence>
<dbReference type="Proteomes" id="UP000622860">
    <property type="component" value="Unassembled WGS sequence"/>
</dbReference>
<dbReference type="GO" id="GO:0005829">
    <property type="term" value="C:cytosol"/>
    <property type="evidence" value="ECO:0007669"/>
    <property type="project" value="TreeGrafter"/>
</dbReference>
<evidence type="ECO:0000313" key="11">
    <source>
        <dbReference type="EMBL" id="GGG65679.1"/>
    </source>
</evidence>
<proteinExistence type="inferred from homology"/>
<accession>A0A917H2R3</accession>
<sequence>MISLLLAMDRNRVIGSENDLPWHLPNDLKFFKEVTTGHIIIMGRKTYESIGKPLPNRKNVVLTKRHTNYPEDIKVMDGLKAVLEWNEKHPSEEFFIIGGGSIFEQTLPYADRMYITLIDEAFAGDTYFPEFEQDEWKLTTKKKGEKNVKNPYDYYFLQYDRKVD</sequence>
<dbReference type="PANTHER" id="PTHR48069">
    <property type="entry name" value="DIHYDROFOLATE REDUCTASE"/>
    <property type="match status" value="1"/>
</dbReference>
<dbReference type="FunFam" id="3.40.430.10:FF:000001">
    <property type="entry name" value="Dihydrofolate reductase"/>
    <property type="match status" value="1"/>
</dbReference>
<evidence type="ECO:0000256" key="3">
    <source>
        <dbReference type="ARBA" id="ARBA00012856"/>
    </source>
</evidence>
<name>A0A917H2R3_9BACI</name>
<keyword evidence="6 8" id="KW-0560">Oxidoreductase</keyword>
<comment type="catalytic activity">
    <reaction evidence="8">
        <text>(6S)-5,6,7,8-tetrahydrofolate + NADP(+) = 7,8-dihydrofolate + NADPH + H(+)</text>
        <dbReference type="Rhea" id="RHEA:15009"/>
        <dbReference type="ChEBI" id="CHEBI:15378"/>
        <dbReference type="ChEBI" id="CHEBI:57451"/>
        <dbReference type="ChEBI" id="CHEBI:57453"/>
        <dbReference type="ChEBI" id="CHEBI:57783"/>
        <dbReference type="ChEBI" id="CHEBI:58349"/>
        <dbReference type="EC" id="1.5.1.3"/>
    </reaction>
</comment>
<dbReference type="GO" id="GO:0046654">
    <property type="term" value="P:tetrahydrofolate biosynthetic process"/>
    <property type="evidence" value="ECO:0007669"/>
    <property type="project" value="InterPro"/>
</dbReference>
<evidence type="ECO:0000256" key="4">
    <source>
        <dbReference type="ARBA" id="ARBA00022563"/>
    </source>
</evidence>
<evidence type="ECO:0000256" key="6">
    <source>
        <dbReference type="ARBA" id="ARBA00023002"/>
    </source>
</evidence>
<dbReference type="Pfam" id="PF00186">
    <property type="entry name" value="DHFR_1"/>
    <property type="match status" value="1"/>
</dbReference>
<comment type="function">
    <text evidence="7 8">Key enzyme in folate metabolism. Catalyzes an essential reaction for de novo glycine and purine synthesis, and for DNA precursor synthesis.</text>
</comment>
<keyword evidence="4 8" id="KW-0554">One-carbon metabolism</keyword>
<gene>
    <name evidence="11" type="primary">dfrA</name>
    <name evidence="11" type="ORF">GCM10011398_06670</name>
</gene>
<evidence type="ECO:0000256" key="8">
    <source>
        <dbReference type="PIRNR" id="PIRNR000194"/>
    </source>
</evidence>
<keyword evidence="5 8" id="KW-0521">NADP</keyword>
<evidence type="ECO:0000256" key="5">
    <source>
        <dbReference type="ARBA" id="ARBA00022857"/>
    </source>
</evidence>
<dbReference type="InterPro" id="IPR024072">
    <property type="entry name" value="DHFR-like_dom_sf"/>
</dbReference>
<comment type="caution">
    <text evidence="11">The sequence shown here is derived from an EMBL/GenBank/DDBJ whole genome shotgun (WGS) entry which is preliminary data.</text>
</comment>
<evidence type="ECO:0000313" key="12">
    <source>
        <dbReference type="Proteomes" id="UP000622860"/>
    </source>
</evidence>
<dbReference type="PANTHER" id="PTHR48069:SF3">
    <property type="entry name" value="DIHYDROFOLATE REDUCTASE"/>
    <property type="match status" value="1"/>
</dbReference>
<protein>
    <recommendedName>
        <fullName evidence="3 8">Dihydrofolate reductase</fullName>
        <ecNumber evidence="3 8">1.5.1.3</ecNumber>
    </recommendedName>
</protein>
<dbReference type="GO" id="GO:0006730">
    <property type="term" value="P:one-carbon metabolic process"/>
    <property type="evidence" value="ECO:0007669"/>
    <property type="project" value="UniProtKB-KW"/>
</dbReference>
<dbReference type="InterPro" id="IPR012259">
    <property type="entry name" value="DHFR"/>
</dbReference>
<dbReference type="Gene3D" id="3.40.430.10">
    <property type="entry name" value="Dihydrofolate Reductase, subunit A"/>
    <property type="match status" value="1"/>
</dbReference>
<comment type="pathway">
    <text evidence="1 8">Cofactor biosynthesis; tetrahydrofolate biosynthesis; 5,6,7,8-tetrahydrofolate from 7,8-dihydrofolate: step 1/1.</text>
</comment>
<dbReference type="GO" id="GO:0070401">
    <property type="term" value="F:NADP+ binding"/>
    <property type="evidence" value="ECO:0007669"/>
    <property type="project" value="UniProtKB-ARBA"/>
</dbReference>
<reference evidence="11" key="1">
    <citation type="journal article" date="2014" name="Int. J. Syst. Evol. Microbiol.">
        <title>Complete genome sequence of Corynebacterium casei LMG S-19264T (=DSM 44701T), isolated from a smear-ripened cheese.</title>
        <authorList>
            <consortium name="US DOE Joint Genome Institute (JGI-PGF)"/>
            <person name="Walter F."/>
            <person name="Albersmeier A."/>
            <person name="Kalinowski J."/>
            <person name="Ruckert C."/>
        </authorList>
    </citation>
    <scope>NUCLEOTIDE SEQUENCE</scope>
    <source>
        <strain evidence="11">CGMCC 1.12754</strain>
    </source>
</reference>
<evidence type="ECO:0000256" key="9">
    <source>
        <dbReference type="RuleBase" id="RU004474"/>
    </source>
</evidence>
<dbReference type="CDD" id="cd00209">
    <property type="entry name" value="DHFR"/>
    <property type="match status" value="1"/>
</dbReference>
<dbReference type="RefSeq" id="WP_188453909.1">
    <property type="nucleotide sequence ID" value="NZ_BMFR01000001.1"/>
</dbReference>
<organism evidence="11 12">
    <name type="scientific">Virgibacillus oceani</name>
    <dbReference type="NCBI Taxonomy" id="1479511"/>
    <lineage>
        <taxon>Bacteria</taxon>
        <taxon>Bacillati</taxon>
        <taxon>Bacillota</taxon>
        <taxon>Bacilli</taxon>
        <taxon>Bacillales</taxon>
        <taxon>Bacillaceae</taxon>
        <taxon>Virgibacillus</taxon>
    </lineage>
</organism>
<dbReference type="InterPro" id="IPR017925">
    <property type="entry name" value="DHFR_CS"/>
</dbReference>
<dbReference type="PROSITE" id="PS51330">
    <property type="entry name" value="DHFR_2"/>
    <property type="match status" value="1"/>
</dbReference>
<dbReference type="InterPro" id="IPR001796">
    <property type="entry name" value="DHFR_dom"/>
</dbReference>
<dbReference type="EMBL" id="BMFR01000001">
    <property type="protein sequence ID" value="GGG65679.1"/>
    <property type="molecule type" value="Genomic_DNA"/>
</dbReference>
<dbReference type="PROSITE" id="PS00075">
    <property type="entry name" value="DHFR_1"/>
    <property type="match status" value="1"/>
</dbReference>
<dbReference type="SUPFAM" id="SSF53597">
    <property type="entry name" value="Dihydrofolate reductase-like"/>
    <property type="match status" value="1"/>
</dbReference>
<evidence type="ECO:0000256" key="2">
    <source>
        <dbReference type="ARBA" id="ARBA00009539"/>
    </source>
</evidence>
<dbReference type="PIRSF" id="PIRSF000194">
    <property type="entry name" value="DHFR"/>
    <property type="match status" value="1"/>
</dbReference>
<evidence type="ECO:0000256" key="1">
    <source>
        <dbReference type="ARBA" id="ARBA00004903"/>
    </source>
</evidence>